<dbReference type="InParanoid" id="H3BWD3"/>
<dbReference type="Proteomes" id="UP000007303">
    <property type="component" value="Unassembled WGS sequence"/>
</dbReference>
<dbReference type="GeneTree" id="ENSGT00520000055637"/>
<name>H3BWD3_TETNG</name>
<protein>
    <submittedName>
        <fullName evidence="1">Uncharacterized protein</fullName>
    </submittedName>
</protein>
<dbReference type="AlphaFoldDB" id="H3BWD3"/>
<keyword evidence="2" id="KW-1185">Reference proteome</keyword>
<reference evidence="1" key="3">
    <citation type="submission" date="2025-09" db="UniProtKB">
        <authorList>
            <consortium name="Ensembl"/>
        </authorList>
    </citation>
    <scope>IDENTIFICATION</scope>
</reference>
<dbReference type="PANTHER" id="PTHR46939:SF1">
    <property type="entry name" value="ZINC FINGER CCHC DOMAIN-CONTAINING PROTEIN 2"/>
    <property type="match status" value="1"/>
</dbReference>
<reference evidence="1" key="2">
    <citation type="submission" date="2025-08" db="UniProtKB">
        <authorList>
            <consortium name="Ensembl"/>
        </authorList>
    </citation>
    <scope>IDENTIFICATION</scope>
</reference>
<dbReference type="InterPro" id="IPR042793">
    <property type="entry name" value="ZCCHC2"/>
</dbReference>
<sequence>MASLHPAFHFHQGEKFREQLDKLEAPNRFRVDAQVRPLTSGHTPRQGLRNLASADKSLSCNTMIIPCSQKLCEHALFLFPWICSCPAMHIEEIVLRSVTRTTIEKEYNFQVKWSDSSSSYVTKTHLELENFLLKLPKNNCSEGFEKSILRLLNKAEEADSCEVEEILREKFLSAPSAFKQIRKVCSFFSCGSS</sequence>
<evidence type="ECO:0000313" key="1">
    <source>
        <dbReference type="Ensembl" id="ENSTNIP00000000295.1"/>
    </source>
</evidence>
<proteinExistence type="predicted"/>
<dbReference type="HOGENOM" id="CLU_1255629_0_0_1"/>
<dbReference type="Ensembl" id="ENSTNIT00000003676.1">
    <property type="protein sequence ID" value="ENSTNIP00000000295.1"/>
    <property type="gene ID" value="ENSTNIG00000000864.1"/>
</dbReference>
<dbReference type="PANTHER" id="PTHR46939">
    <property type="entry name" value="ZINC FINGER CCHC DOMAIN-CONTAINING PROTEIN 2"/>
    <property type="match status" value="1"/>
</dbReference>
<organism evidence="1 2">
    <name type="scientific">Tetraodon nigroviridis</name>
    <name type="common">Spotted green pufferfish</name>
    <name type="synonym">Chelonodon nigroviridis</name>
    <dbReference type="NCBI Taxonomy" id="99883"/>
    <lineage>
        <taxon>Eukaryota</taxon>
        <taxon>Metazoa</taxon>
        <taxon>Chordata</taxon>
        <taxon>Craniata</taxon>
        <taxon>Vertebrata</taxon>
        <taxon>Euteleostomi</taxon>
        <taxon>Actinopterygii</taxon>
        <taxon>Neopterygii</taxon>
        <taxon>Teleostei</taxon>
        <taxon>Neoteleostei</taxon>
        <taxon>Acanthomorphata</taxon>
        <taxon>Eupercaria</taxon>
        <taxon>Tetraodontiformes</taxon>
        <taxon>Tetradontoidea</taxon>
        <taxon>Tetraodontidae</taxon>
        <taxon>Tetraodon</taxon>
    </lineage>
</organism>
<reference evidence="2" key="1">
    <citation type="journal article" date="2004" name="Nature">
        <title>Genome duplication in the teleost fish Tetraodon nigroviridis reveals the early vertebrate proto-karyotype.</title>
        <authorList>
            <person name="Jaillon O."/>
            <person name="Aury J.-M."/>
            <person name="Brunet F."/>
            <person name="Petit J.-L."/>
            <person name="Stange-Thomann N."/>
            <person name="Mauceli E."/>
            <person name="Bouneau L."/>
            <person name="Fischer C."/>
            <person name="Ozouf-Costaz C."/>
            <person name="Bernot A."/>
            <person name="Nicaud S."/>
            <person name="Jaffe D."/>
            <person name="Fisher S."/>
            <person name="Lutfalla G."/>
            <person name="Dossat C."/>
            <person name="Segurens B."/>
            <person name="Dasilva C."/>
            <person name="Salanoubat M."/>
            <person name="Levy M."/>
            <person name="Boudet N."/>
            <person name="Castellano S."/>
            <person name="Anthouard V."/>
            <person name="Jubin C."/>
            <person name="Castelli V."/>
            <person name="Katinka M."/>
            <person name="Vacherie B."/>
            <person name="Biemont C."/>
            <person name="Skalli Z."/>
            <person name="Cattolico L."/>
            <person name="Poulain J."/>
            <person name="De Berardinis V."/>
            <person name="Cruaud C."/>
            <person name="Duprat S."/>
            <person name="Brottier P."/>
            <person name="Coutanceau J.-P."/>
            <person name="Gouzy J."/>
            <person name="Parra G."/>
            <person name="Lardier G."/>
            <person name="Chapple C."/>
            <person name="McKernan K.J."/>
            <person name="McEwan P."/>
            <person name="Bosak S."/>
            <person name="Kellis M."/>
            <person name="Volff J.-N."/>
            <person name="Guigo R."/>
            <person name="Zody M.C."/>
            <person name="Mesirov J."/>
            <person name="Lindblad-Toh K."/>
            <person name="Birren B."/>
            <person name="Nusbaum C."/>
            <person name="Kahn D."/>
            <person name="Robinson-Rechavi M."/>
            <person name="Laudet V."/>
            <person name="Schachter V."/>
            <person name="Quetier F."/>
            <person name="Saurin W."/>
            <person name="Scarpelli C."/>
            <person name="Wincker P."/>
            <person name="Lander E.S."/>
            <person name="Weissenbach J."/>
            <person name="Roest Crollius H."/>
        </authorList>
    </citation>
    <scope>NUCLEOTIDE SEQUENCE [LARGE SCALE GENOMIC DNA]</scope>
</reference>
<accession>H3BWD3</accession>
<dbReference type="STRING" id="99883.ENSTNIP00000000295"/>
<evidence type="ECO:0000313" key="2">
    <source>
        <dbReference type="Proteomes" id="UP000007303"/>
    </source>
</evidence>